<evidence type="ECO:0000256" key="4">
    <source>
        <dbReference type="SAM" id="MobiDB-lite"/>
    </source>
</evidence>
<dbReference type="STRING" id="554055.A0A2P6V3H0"/>
<keyword evidence="2" id="KW-0378">Hydrolase</keyword>
<dbReference type="PANTHER" id="PTHR45980:SF18">
    <property type="entry name" value="PROTEASE DO-LIKE 9"/>
    <property type="match status" value="1"/>
</dbReference>
<dbReference type="Proteomes" id="UP000239649">
    <property type="component" value="Unassembled WGS sequence"/>
</dbReference>
<dbReference type="GO" id="GO:0006508">
    <property type="term" value="P:proteolysis"/>
    <property type="evidence" value="ECO:0007669"/>
    <property type="project" value="UniProtKB-KW"/>
</dbReference>
<evidence type="ECO:0000313" key="6">
    <source>
        <dbReference type="EMBL" id="PSC68632.1"/>
    </source>
</evidence>
<evidence type="ECO:0000256" key="2">
    <source>
        <dbReference type="ARBA" id="ARBA00022801"/>
    </source>
</evidence>
<evidence type="ECO:0000259" key="5">
    <source>
        <dbReference type="Pfam" id="PF17815"/>
    </source>
</evidence>
<dbReference type="InterPro" id="IPR046449">
    <property type="entry name" value="DEGP_PDZ_sf"/>
</dbReference>
<dbReference type="EMBL" id="LHPF02000035">
    <property type="protein sequence ID" value="PSC68632.1"/>
    <property type="molecule type" value="Genomic_DNA"/>
</dbReference>
<dbReference type="GO" id="GO:0004252">
    <property type="term" value="F:serine-type endopeptidase activity"/>
    <property type="evidence" value="ECO:0007669"/>
    <property type="project" value="TreeGrafter"/>
</dbReference>
<feature type="compositionally biased region" description="Basic and acidic residues" evidence="4">
    <location>
        <begin position="28"/>
        <end position="37"/>
    </location>
</feature>
<proteinExistence type="predicted"/>
<protein>
    <submittedName>
        <fullName evidence="6">Protease Do-like 9</fullName>
    </submittedName>
</protein>
<dbReference type="OrthoDB" id="1932632at2759"/>
<dbReference type="Gene3D" id="3.20.190.20">
    <property type="match status" value="1"/>
</dbReference>
<keyword evidence="3" id="KW-0720">Serine protease</keyword>
<comment type="caution">
    <text evidence="6">The sequence shown here is derived from an EMBL/GenBank/DDBJ whole genome shotgun (WGS) entry which is preliminary data.</text>
</comment>
<accession>A0A2P6V3H0</accession>
<keyword evidence="1" id="KW-0645">Protease</keyword>
<keyword evidence="7" id="KW-1185">Reference proteome</keyword>
<evidence type="ECO:0000313" key="7">
    <source>
        <dbReference type="Proteomes" id="UP000239649"/>
    </source>
</evidence>
<dbReference type="Pfam" id="PF17815">
    <property type="entry name" value="PDZ_3"/>
    <property type="match status" value="1"/>
</dbReference>
<evidence type="ECO:0000256" key="1">
    <source>
        <dbReference type="ARBA" id="ARBA00022670"/>
    </source>
</evidence>
<name>A0A2P6V3H0_9CHLO</name>
<evidence type="ECO:0000256" key="3">
    <source>
        <dbReference type="ARBA" id="ARBA00022825"/>
    </source>
</evidence>
<sequence>MQGNCKYYLQQQQRQQQQQQQQQQTLVEREQQRRMERAQQQGAQRAARREARAFEAARPGEQRGWVAAYVHTRLAASVWRRRPADGVLWIDVGNDGTVPFRHGERVDFKWVVTQKHVHHPYLVQRYGSLGAAPVRLMSCTYYGVVVPSSVLACDTTLGCESTLGVRDGVVQRFNGQPIHSLAQLARLVEDSREQYFRFDLEAASKV</sequence>
<feature type="domain" description="Protease Do-like PDZ" evidence="5">
    <location>
        <begin position="144"/>
        <end position="204"/>
    </location>
</feature>
<reference evidence="6 7" key="1">
    <citation type="journal article" date="2018" name="Plant J.">
        <title>Genome sequences of Chlorella sorokiniana UTEX 1602 and Micractinium conductrix SAG 241.80: implications to maltose excretion by a green alga.</title>
        <authorList>
            <person name="Arriola M.B."/>
            <person name="Velmurugan N."/>
            <person name="Zhang Y."/>
            <person name="Plunkett M.H."/>
            <person name="Hondzo H."/>
            <person name="Barney B.M."/>
        </authorList>
    </citation>
    <scope>NUCLEOTIDE SEQUENCE [LARGE SCALE GENOMIC DNA]</scope>
    <source>
        <strain evidence="6 7">SAG 241.80</strain>
    </source>
</reference>
<gene>
    <name evidence="6" type="ORF">C2E20_7828</name>
</gene>
<dbReference type="AlphaFoldDB" id="A0A2P6V3H0"/>
<feature type="region of interest" description="Disordered" evidence="4">
    <location>
        <begin position="28"/>
        <end position="55"/>
    </location>
</feature>
<dbReference type="InterPro" id="IPR041517">
    <property type="entry name" value="DEGP_PDZ"/>
</dbReference>
<dbReference type="PANTHER" id="PTHR45980">
    <property type="match status" value="1"/>
</dbReference>
<organism evidence="6 7">
    <name type="scientific">Micractinium conductrix</name>
    <dbReference type="NCBI Taxonomy" id="554055"/>
    <lineage>
        <taxon>Eukaryota</taxon>
        <taxon>Viridiplantae</taxon>
        <taxon>Chlorophyta</taxon>
        <taxon>core chlorophytes</taxon>
        <taxon>Trebouxiophyceae</taxon>
        <taxon>Chlorellales</taxon>
        <taxon>Chlorellaceae</taxon>
        <taxon>Chlorella clade</taxon>
        <taxon>Micractinium</taxon>
    </lineage>
</organism>